<dbReference type="Proteomes" id="UP000796880">
    <property type="component" value="Unassembled WGS sequence"/>
</dbReference>
<feature type="region of interest" description="Disordered" evidence="1">
    <location>
        <begin position="137"/>
        <end position="157"/>
    </location>
</feature>
<feature type="compositionally biased region" description="Low complexity" evidence="1">
    <location>
        <begin position="341"/>
        <end position="361"/>
    </location>
</feature>
<keyword evidence="3" id="KW-1185">Reference proteome</keyword>
<comment type="caution">
    <text evidence="2">The sequence shown here is derived from an EMBL/GenBank/DDBJ whole genome shotgun (WGS) entry which is preliminary data.</text>
</comment>
<protein>
    <submittedName>
        <fullName evidence="2">Uncharacterized protein</fullName>
    </submittedName>
</protein>
<accession>A0A8K0GUZ4</accession>
<feature type="region of interest" description="Disordered" evidence="1">
    <location>
        <begin position="23"/>
        <end position="45"/>
    </location>
</feature>
<evidence type="ECO:0000313" key="2">
    <source>
        <dbReference type="EMBL" id="KAF3438133.1"/>
    </source>
</evidence>
<evidence type="ECO:0000256" key="1">
    <source>
        <dbReference type="SAM" id="MobiDB-lite"/>
    </source>
</evidence>
<sequence length="419" mass="46109">MRKGFYPRSVGIVLQSGRGISRRGLDQRPRAFGVEDPTAGRQAGGERRRLADYDLEALIIIRYARADMKDQKQRRYERLGATSGYPLVTFTTPQLQIPKAPTYTTPLKSFHKVGLESSSERSDSPCTVTSVFGAGKAGPFPIRPGGRRPARAGSGFGDPQAVGGLGLGPVPTTEPILFEFWIHFADFPCLHCSIDGHSPWNDAVMSAAGRGDFGPPDFQGRERCGHRAASRCSSGRWTTTSGGRFEWAAVRLVFRPYTQVRRAICRVDIGCGPPSFLGRPSGIVHHLWVPAVCSHSNRYREDQGDWWCNQRGSRRSASLPYGFTSGWLRYMSDSLVRVSRRANGNRGRQRALQSRRGSARQPRSRRQRLPGMTTAGLGRHRDPRRSSAESIGGPALTVPHPAERIAAPFASLPTISSTL</sequence>
<feature type="region of interest" description="Disordered" evidence="1">
    <location>
        <begin position="340"/>
        <end position="399"/>
    </location>
</feature>
<reference evidence="2" key="1">
    <citation type="submission" date="2020-03" db="EMBL/GenBank/DDBJ databases">
        <title>A high-quality chromosome-level genome assembly of a woody plant with both climbing and erect habits, Rhamnella rubrinervis.</title>
        <authorList>
            <person name="Lu Z."/>
            <person name="Yang Y."/>
            <person name="Zhu X."/>
            <person name="Sun Y."/>
        </authorList>
    </citation>
    <scope>NUCLEOTIDE SEQUENCE</scope>
    <source>
        <strain evidence="2">BYM</strain>
        <tissue evidence="2">Leaf</tissue>
    </source>
</reference>
<organism evidence="2 3">
    <name type="scientific">Rhamnella rubrinervis</name>
    <dbReference type="NCBI Taxonomy" id="2594499"/>
    <lineage>
        <taxon>Eukaryota</taxon>
        <taxon>Viridiplantae</taxon>
        <taxon>Streptophyta</taxon>
        <taxon>Embryophyta</taxon>
        <taxon>Tracheophyta</taxon>
        <taxon>Spermatophyta</taxon>
        <taxon>Magnoliopsida</taxon>
        <taxon>eudicotyledons</taxon>
        <taxon>Gunneridae</taxon>
        <taxon>Pentapetalae</taxon>
        <taxon>rosids</taxon>
        <taxon>fabids</taxon>
        <taxon>Rosales</taxon>
        <taxon>Rhamnaceae</taxon>
        <taxon>rhamnoid group</taxon>
        <taxon>Rhamneae</taxon>
        <taxon>Rhamnella</taxon>
    </lineage>
</organism>
<proteinExistence type="predicted"/>
<name>A0A8K0GUZ4_9ROSA</name>
<dbReference type="EMBL" id="VOIH02000009">
    <property type="protein sequence ID" value="KAF3438133.1"/>
    <property type="molecule type" value="Genomic_DNA"/>
</dbReference>
<dbReference type="AlphaFoldDB" id="A0A8K0GUZ4"/>
<gene>
    <name evidence="2" type="ORF">FNV43_RR20889</name>
</gene>
<evidence type="ECO:0000313" key="3">
    <source>
        <dbReference type="Proteomes" id="UP000796880"/>
    </source>
</evidence>